<evidence type="ECO:0000256" key="8">
    <source>
        <dbReference type="ARBA" id="ARBA00048679"/>
    </source>
</evidence>
<evidence type="ECO:0000256" key="4">
    <source>
        <dbReference type="ARBA" id="ARBA00022741"/>
    </source>
</evidence>
<dbReference type="GO" id="GO:0005524">
    <property type="term" value="F:ATP binding"/>
    <property type="evidence" value="ECO:0007669"/>
    <property type="project" value="UniProtKB-UniRule"/>
</dbReference>
<evidence type="ECO:0000256" key="7">
    <source>
        <dbReference type="ARBA" id="ARBA00047899"/>
    </source>
</evidence>
<feature type="compositionally biased region" description="Basic residues" evidence="10">
    <location>
        <begin position="31"/>
        <end position="41"/>
    </location>
</feature>
<keyword evidence="4 9" id="KW-0547">Nucleotide-binding</keyword>
<feature type="binding site" evidence="9">
    <location>
        <position position="102"/>
    </location>
    <ligand>
        <name>ATP</name>
        <dbReference type="ChEBI" id="CHEBI:30616"/>
    </ligand>
</feature>
<protein>
    <recommendedName>
        <fullName evidence="1">non-specific serine/threonine protein kinase</fullName>
        <ecNumber evidence="1">2.7.11.1</ecNumber>
    </recommendedName>
</protein>
<feature type="region of interest" description="Disordered" evidence="10">
    <location>
        <begin position="1"/>
        <end position="55"/>
    </location>
</feature>
<comment type="caution">
    <text evidence="12">The sequence shown here is derived from an EMBL/GenBank/DDBJ whole genome shotgun (WGS) entry which is preliminary data.</text>
</comment>
<evidence type="ECO:0000313" key="13">
    <source>
        <dbReference type="Proteomes" id="UP001146793"/>
    </source>
</evidence>
<evidence type="ECO:0000256" key="1">
    <source>
        <dbReference type="ARBA" id="ARBA00012513"/>
    </source>
</evidence>
<dbReference type="Pfam" id="PF00069">
    <property type="entry name" value="Pkinase"/>
    <property type="match status" value="2"/>
</dbReference>
<evidence type="ECO:0000256" key="10">
    <source>
        <dbReference type="SAM" id="MobiDB-lite"/>
    </source>
</evidence>
<accession>A0AAV7ZTZ4</accession>
<dbReference type="PROSITE" id="PS50011">
    <property type="entry name" value="PROTEIN_KINASE_DOM"/>
    <property type="match status" value="1"/>
</dbReference>
<feature type="compositionally biased region" description="Basic residues" evidence="10">
    <location>
        <begin position="366"/>
        <end position="377"/>
    </location>
</feature>
<evidence type="ECO:0000256" key="6">
    <source>
        <dbReference type="ARBA" id="ARBA00022840"/>
    </source>
</evidence>
<organism evidence="12 13">
    <name type="scientific">Anaeramoeba flamelloides</name>
    <dbReference type="NCBI Taxonomy" id="1746091"/>
    <lineage>
        <taxon>Eukaryota</taxon>
        <taxon>Metamonada</taxon>
        <taxon>Anaeramoebidae</taxon>
        <taxon>Anaeramoeba</taxon>
    </lineage>
</organism>
<proteinExistence type="predicted"/>
<comment type="catalytic activity">
    <reaction evidence="7">
        <text>L-threonyl-[protein] + ATP = O-phospho-L-threonyl-[protein] + ADP + H(+)</text>
        <dbReference type="Rhea" id="RHEA:46608"/>
        <dbReference type="Rhea" id="RHEA-COMP:11060"/>
        <dbReference type="Rhea" id="RHEA-COMP:11605"/>
        <dbReference type="ChEBI" id="CHEBI:15378"/>
        <dbReference type="ChEBI" id="CHEBI:30013"/>
        <dbReference type="ChEBI" id="CHEBI:30616"/>
        <dbReference type="ChEBI" id="CHEBI:61977"/>
        <dbReference type="ChEBI" id="CHEBI:456216"/>
        <dbReference type="EC" id="2.7.11.1"/>
    </reaction>
</comment>
<keyword evidence="5 12" id="KW-0418">Kinase</keyword>
<name>A0AAV7ZTZ4_9EUKA</name>
<dbReference type="FunFam" id="1.10.510.10:FF:000275">
    <property type="entry name" value="SRSF protein kinase 2 isoform X3"/>
    <property type="match status" value="1"/>
</dbReference>
<evidence type="ECO:0000256" key="2">
    <source>
        <dbReference type="ARBA" id="ARBA00022527"/>
    </source>
</evidence>
<dbReference type="PROSITE" id="PS00108">
    <property type="entry name" value="PROTEIN_KINASE_ST"/>
    <property type="match status" value="1"/>
</dbReference>
<reference evidence="12" key="1">
    <citation type="submission" date="2022-08" db="EMBL/GenBank/DDBJ databases">
        <title>Novel sulphate-reducing endosymbionts in the free-living metamonad Anaeramoeba.</title>
        <authorList>
            <person name="Jerlstrom-Hultqvist J."/>
            <person name="Cepicka I."/>
            <person name="Gallot-Lavallee L."/>
            <person name="Salas-Leiva D."/>
            <person name="Curtis B.A."/>
            <person name="Zahonova K."/>
            <person name="Pipaliya S."/>
            <person name="Dacks J."/>
            <person name="Roger A.J."/>
        </authorList>
    </citation>
    <scope>NUCLEOTIDE SEQUENCE</scope>
    <source>
        <strain evidence="12">Busselton2</strain>
    </source>
</reference>
<keyword evidence="3" id="KW-0808">Transferase</keyword>
<dbReference type="InterPro" id="IPR051334">
    <property type="entry name" value="SRPK"/>
</dbReference>
<dbReference type="GO" id="GO:0000245">
    <property type="term" value="P:spliceosomal complex assembly"/>
    <property type="evidence" value="ECO:0007669"/>
    <property type="project" value="TreeGrafter"/>
</dbReference>
<dbReference type="Proteomes" id="UP001146793">
    <property type="component" value="Unassembled WGS sequence"/>
</dbReference>
<dbReference type="InterPro" id="IPR011009">
    <property type="entry name" value="Kinase-like_dom_sf"/>
</dbReference>
<dbReference type="InterPro" id="IPR008271">
    <property type="entry name" value="Ser/Thr_kinase_AS"/>
</dbReference>
<dbReference type="Gene3D" id="3.30.200.20">
    <property type="entry name" value="Phosphorylase Kinase, domain 1"/>
    <property type="match status" value="1"/>
</dbReference>
<feature type="compositionally biased region" description="Polar residues" evidence="10">
    <location>
        <begin position="302"/>
        <end position="327"/>
    </location>
</feature>
<dbReference type="SUPFAM" id="SSF56112">
    <property type="entry name" value="Protein kinase-like (PK-like)"/>
    <property type="match status" value="1"/>
</dbReference>
<feature type="domain" description="Protein kinase" evidence="11">
    <location>
        <begin position="73"/>
        <end position="675"/>
    </location>
</feature>
<sequence length="677" mass="79949">MSSHRTKPVQTQTLKPTRIKKNPNTTTNKKIQTKAKQKKPFFHTVSSESENPKEYKKGGYHRVKTGEIFNERYEAIWKIGWGHHSLVWLVYDLKQQVFVAMKIVKSDLRFLKHAKEERIILKKISKVQGRFSERLINCYDRFYHVGKNGKHYCLIFELLDENDLYFLIKKYNFKGIPIHIVQHLTRQILQGLDHLHRKCKVIHTDIKPENIMLYQNIGSIPKTIITKMKTNLVLKKKIMKIQNEKKRKFKEKQKTIKREECEKNNKNGEKTVRINNNNNNTIIINLQNKSRRTKHTKKKNSNENFQSKCQKGNGAMNSKSPDNVDLLNSNSWESVLIQNNKSIQKKNNDRYANKNKTKNQDQNKNQNRKKNKKHHNNIRLSKDKSQNKNRTLKQLAKKQKTTVYVIPPNISYLCIKKKKSSNVNKNVKNNNNKTNKNNDDDYNNNKNNKNKNNRCKIETHKKNNSNNNNHFQMSRKVYSKTLKKLNKHKPYSPIKAMKQNNIYLVEKENKFNLNCKIVDFGNAISMKNNRLQEIQARAYRSPEVILGYKYNQSVDIWSLGCLVYELLTGEILFYPENGINYTPDEKHLALMTRRLGKIPENILNSSLKARKFLNSNGDFIHFQKIKQFSIEKILHKKFNFPIKQALQIGSFLRIMLNYNFNQRATALECLSHPWLRK</sequence>
<gene>
    <name evidence="12" type="ORF">M0812_09947</name>
</gene>
<dbReference type="GO" id="GO:0050684">
    <property type="term" value="P:regulation of mRNA processing"/>
    <property type="evidence" value="ECO:0007669"/>
    <property type="project" value="TreeGrafter"/>
</dbReference>
<keyword evidence="2" id="KW-0723">Serine/threonine-protein kinase</keyword>
<dbReference type="PANTHER" id="PTHR47634">
    <property type="entry name" value="PROTEIN KINASE DOMAIN-CONTAINING PROTEIN-RELATED"/>
    <property type="match status" value="1"/>
</dbReference>
<feature type="compositionally biased region" description="Basic residues" evidence="10">
    <location>
        <begin position="289"/>
        <end position="299"/>
    </location>
</feature>
<dbReference type="InterPro" id="IPR000719">
    <property type="entry name" value="Prot_kinase_dom"/>
</dbReference>
<feature type="region of interest" description="Disordered" evidence="10">
    <location>
        <begin position="288"/>
        <end position="327"/>
    </location>
</feature>
<dbReference type="SMART" id="SM00220">
    <property type="entry name" value="S_TKc"/>
    <property type="match status" value="1"/>
</dbReference>
<feature type="compositionally biased region" description="Low complexity" evidence="10">
    <location>
        <begin position="423"/>
        <end position="435"/>
    </location>
</feature>
<dbReference type="EC" id="2.7.11.1" evidence="1"/>
<dbReference type="PROSITE" id="PS00107">
    <property type="entry name" value="PROTEIN_KINASE_ATP"/>
    <property type="match status" value="1"/>
</dbReference>
<feature type="region of interest" description="Disordered" evidence="10">
    <location>
        <begin position="339"/>
        <end position="396"/>
    </location>
</feature>
<evidence type="ECO:0000313" key="12">
    <source>
        <dbReference type="EMBL" id="KAJ3444097.1"/>
    </source>
</evidence>
<evidence type="ECO:0000259" key="11">
    <source>
        <dbReference type="PROSITE" id="PS50011"/>
    </source>
</evidence>
<keyword evidence="6 9" id="KW-0067">ATP-binding</keyword>
<evidence type="ECO:0000256" key="5">
    <source>
        <dbReference type="ARBA" id="ARBA00022777"/>
    </source>
</evidence>
<dbReference type="PANTHER" id="PTHR47634:SF9">
    <property type="entry name" value="PROTEIN KINASE DOMAIN-CONTAINING PROTEIN-RELATED"/>
    <property type="match status" value="1"/>
</dbReference>
<evidence type="ECO:0000256" key="9">
    <source>
        <dbReference type="PROSITE-ProRule" id="PRU10141"/>
    </source>
</evidence>
<evidence type="ECO:0000256" key="3">
    <source>
        <dbReference type="ARBA" id="ARBA00022679"/>
    </source>
</evidence>
<dbReference type="GO" id="GO:0004674">
    <property type="term" value="F:protein serine/threonine kinase activity"/>
    <property type="evidence" value="ECO:0007669"/>
    <property type="project" value="UniProtKB-KW"/>
</dbReference>
<dbReference type="InterPro" id="IPR017441">
    <property type="entry name" value="Protein_kinase_ATP_BS"/>
</dbReference>
<dbReference type="Gene3D" id="1.10.510.10">
    <property type="entry name" value="Transferase(Phosphotransferase) domain 1"/>
    <property type="match status" value="2"/>
</dbReference>
<dbReference type="AlphaFoldDB" id="A0AAV7ZTZ4"/>
<dbReference type="EMBL" id="JANTQA010000023">
    <property type="protein sequence ID" value="KAJ3444097.1"/>
    <property type="molecule type" value="Genomic_DNA"/>
</dbReference>
<comment type="catalytic activity">
    <reaction evidence="8">
        <text>L-seryl-[protein] + ATP = O-phospho-L-seryl-[protein] + ADP + H(+)</text>
        <dbReference type="Rhea" id="RHEA:17989"/>
        <dbReference type="Rhea" id="RHEA-COMP:9863"/>
        <dbReference type="Rhea" id="RHEA-COMP:11604"/>
        <dbReference type="ChEBI" id="CHEBI:15378"/>
        <dbReference type="ChEBI" id="CHEBI:29999"/>
        <dbReference type="ChEBI" id="CHEBI:30616"/>
        <dbReference type="ChEBI" id="CHEBI:83421"/>
        <dbReference type="ChEBI" id="CHEBI:456216"/>
        <dbReference type="EC" id="2.7.11.1"/>
    </reaction>
</comment>
<feature type="region of interest" description="Disordered" evidence="10">
    <location>
        <begin position="423"/>
        <end position="454"/>
    </location>
</feature>